<evidence type="ECO:0008006" key="3">
    <source>
        <dbReference type="Google" id="ProtNLM"/>
    </source>
</evidence>
<gene>
    <name evidence="1" type="ORF">L2740_13635</name>
</gene>
<dbReference type="InterPro" id="IPR007833">
    <property type="entry name" value="Capsule_polysaccharide_synth"/>
</dbReference>
<proteinExistence type="predicted"/>
<accession>A0A9X1ZHI0</accession>
<organism evidence="1 2">
    <name type="scientific">Shewanella pneumatophori</name>
    <dbReference type="NCBI Taxonomy" id="314092"/>
    <lineage>
        <taxon>Bacteria</taxon>
        <taxon>Pseudomonadati</taxon>
        <taxon>Pseudomonadota</taxon>
        <taxon>Gammaproteobacteria</taxon>
        <taxon>Alteromonadales</taxon>
        <taxon>Shewanellaceae</taxon>
        <taxon>Shewanella</taxon>
    </lineage>
</organism>
<evidence type="ECO:0000313" key="2">
    <source>
        <dbReference type="Proteomes" id="UP001139293"/>
    </source>
</evidence>
<dbReference type="RefSeq" id="WP_248950709.1">
    <property type="nucleotide sequence ID" value="NZ_JAKILB010000008.1"/>
</dbReference>
<keyword evidence="2" id="KW-1185">Reference proteome</keyword>
<name>A0A9X1ZHI0_9GAMM</name>
<protein>
    <recommendedName>
        <fullName evidence="3">Capsule polysaccharide biosynthesis protein</fullName>
    </recommendedName>
</protein>
<dbReference type="EMBL" id="JAKILB010000008">
    <property type="protein sequence ID" value="MCL1139585.1"/>
    <property type="molecule type" value="Genomic_DNA"/>
</dbReference>
<sequence>MLKKIINKLTNRVKRSISNRNIIKRFSINNRAFWDSAGARGEVETSKGSEKVVLVEISEKNPFELESNMRVAKSIERNTSMVIEALVACTFKFREPYVNLVESYNISKSITLYALSLVNIFRLTCSLFEGLNLYWKIKSLDDIESIKYEGILIGDLIYDTYIRMLDGKYSPNKDFQLFKYIVTAIFNYKIVSGLFDEKNVGYVIVADKCYLKHGVLYRVAIERSIKVLMPTKELKYLHKDNIKTHFYHPEISLEKMELDFKGIDIESEVALYFDKRFSGEINQIDVLTSYRNKRVYSSEELITIMSLDRTKKNVIIMPHAFSDFPHIAEGLYNDYYVWLVELLKMVKDIHNVNWLIKPHPTSYVFNEIGVVESLLNDLGASNVKVVPKDMNTASVKDIADVILTVRGTPGLEFATFGIPVVTAGKGCYSGYGIDIEAATKQDYFKIINNLDDVYRLDDIQIRNAKMVFYYLFIKLNAKLDYLMDDIENNMSDYNRVLDNILRNNDSERVCENVLYKSTLAMLNKFN</sequence>
<reference evidence="1" key="1">
    <citation type="submission" date="2022-01" db="EMBL/GenBank/DDBJ databases">
        <title>Whole genome-based taxonomy of the Shewanellaceae.</title>
        <authorList>
            <person name="Martin-Rodriguez A.J."/>
        </authorList>
    </citation>
    <scope>NUCLEOTIDE SEQUENCE</scope>
    <source>
        <strain evidence="1">KCTC 23973</strain>
    </source>
</reference>
<dbReference type="Proteomes" id="UP001139293">
    <property type="component" value="Unassembled WGS sequence"/>
</dbReference>
<dbReference type="AlphaFoldDB" id="A0A9X1ZHI0"/>
<dbReference type="SUPFAM" id="SSF53756">
    <property type="entry name" value="UDP-Glycosyltransferase/glycogen phosphorylase"/>
    <property type="match status" value="1"/>
</dbReference>
<dbReference type="GO" id="GO:0015774">
    <property type="term" value="P:polysaccharide transport"/>
    <property type="evidence" value="ECO:0007669"/>
    <property type="project" value="InterPro"/>
</dbReference>
<dbReference type="GO" id="GO:0000271">
    <property type="term" value="P:polysaccharide biosynthetic process"/>
    <property type="evidence" value="ECO:0007669"/>
    <property type="project" value="InterPro"/>
</dbReference>
<evidence type="ECO:0000313" key="1">
    <source>
        <dbReference type="EMBL" id="MCL1139585.1"/>
    </source>
</evidence>
<dbReference type="Pfam" id="PF05159">
    <property type="entry name" value="Capsule_synth"/>
    <property type="match status" value="1"/>
</dbReference>
<comment type="caution">
    <text evidence="1">The sequence shown here is derived from an EMBL/GenBank/DDBJ whole genome shotgun (WGS) entry which is preliminary data.</text>
</comment>